<dbReference type="PROSITE" id="PS51318">
    <property type="entry name" value="TAT"/>
    <property type="match status" value="1"/>
</dbReference>
<feature type="domain" description="Solute-binding protein family 5" evidence="4">
    <location>
        <begin position="101"/>
        <end position="463"/>
    </location>
</feature>
<dbReference type="InterPro" id="IPR000914">
    <property type="entry name" value="SBP_5_dom"/>
</dbReference>
<dbReference type="RefSeq" id="WP_007570964.1">
    <property type="nucleotide sequence ID" value="NZ_AGUD01000028.1"/>
</dbReference>
<reference evidence="5 6" key="1">
    <citation type="journal article" date="2013" name="Biodegradation">
        <title>Quantitative proteomic analysis of ibuprofen-degrading Patulibacter sp. strain I11.</title>
        <authorList>
            <person name="Almeida B."/>
            <person name="Kjeldal H."/>
            <person name="Lolas I."/>
            <person name="Knudsen A.D."/>
            <person name="Carvalho G."/>
            <person name="Nielsen K.L."/>
            <person name="Barreto Crespo M.T."/>
            <person name="Stensballe A."/>
            <person name="Nielsen J.L."/>
        </authorList>
    </citation>
    <scope>NUCLEOTIDE SEQUENCE [LARGE SCALE GENOMIC DNA]</scope>
    <source>
        <strain evidence="5 6">I11</strain>
    </source>
</reference>
<dbReference type="PANTHER" id="PTHR30290">
    <property type="entry name" value="PERIPLASMIC BINDING COMPONENT OF ABC TRANSPORTER"/>
    <property type="match status" value="1"/>
</dbReference>
<dbReference type="InterPro" id="IPR006311">
    <property type="entry name" value="TAT_signal"/>
</dbReference>
<dbReference type="GO" id="GO:0015833">
    <property type="term" value="P:peptide transport"/>
    <property type="evidence" value="ECO:0007669"/>
    <property type="project" value="TreeGrafter"/>
</dbReference>
<evidence type="ECO:0000256" key="1">
    <source>
        <dbReference type="ARBA" id="ARBA00005695"/>
    </source>
</evidence>
<organism evidence="5 6">
    <name type="scientific">Patulibacter medicamentivorans</name>
    <dbReference type="NCBI Taxonomy" id="1097667"/>
    <lineage>
        <taxon>Bacteria</taxon>
        <taxon>Bacillati</taxon>
        <taxon>Actinomycetota</taxon>
        <taxon>Thermoleophilia</taxon>
        <taxon>Solirubrobacterales</taxon>
        <taxon>Patulibacteraceae</taxon>
        <taxon>Patulibacter</taxon>
    </lineage>
</organism>
<dbReference type="AlphaFoldDB" id="H0E1Q1"/>
<keyword evidence="2" id="KW-0813">Transport</keyword>
<gene>
    <name evidence="5" type="ORF">PAI11_07130</name>
</gene>
<keyword evidence="6" id="KW-1185">Reference proteome</keyword>
<proteinExistence type="inferred from homology"/>
<evidence type="ECO:0000313" key="5">
    <source>
        <dbReference type="EMBL" id="EHN12394.1"/>
    </source>
</evidence>
<comment type="similarity">
    <text evidence="1">Belongs to the bacterial solute-binding protein 5 family.</text>
</comment>
<dbReference type="Gene3D" id="3.40.190.10">
    <property type="entry name" value="Periplasmic binding protein-like II"/>
    <property type="match status" value="1"/>
</dbReference>
<dbReference type="Pfam" id="PF00496">
    <property type="entry name" value="SBP_bac_5"/>
    <property type="match status" value="1"/>
</dbReference>
<sequence length="552" mass="60548">MTMGHEGATRRQALLRAGAGGAALLTLPGLLAACGSDGTGTASRGRGVGGAGRDSEIDSITWSVPERPETLDMAAGYNTNGMMVAALGLEGLLGLDDQLRLTPLLAESWTSPDPRRTVYRIRQGVRFWDGSPLTADDVAFSLGRHIDPKVGSQLGGFYGNVAAIEATGPLEVTIRMKQPDALFPHALVESFIVPKRLARRLGRSLGQPGPRVNVVGTGAYRITRFDDVQATVERNESYWGRKPLVRRAVLKFVPDPQANLLAVRAKEVDGTFEYPLPRARNWDRLPGVRTQYSPGLAVAFLSFDLSKPPFDDLHVRRAIAHAIDRAGIVRAFLGGHGRPAAAIPAPESWSELAPRREVDALYAKIPQYPFDLDAARRELALSAHPRGFSTEISFPANAPEQGRALVNLAESLKQIGIRLRVRERSQTAWLAAIYAHDDLGMQLLSLTPDYVDPANFMIGVYPSAAAVKNNFNLANFKDPKVDRLIAEQGATSDLRKRTQAIAEVLRISGEQLPYFPLWWKDTPIALSDRFVYQGFNSVYYAQNWLGRIRLRA</sequence>
<dbReference type="InterPro" id="IPR039424">
    <property type="entry name" value="SBP_5"/>
</dbReference>
<protein>
    <submittedName>
        <fullName evidence="5">Putative ABC transporter periplasmic solute-binding protein</fullName>
    </submittedName>
</protein>
<evidence type="ECO:0000256" key="2">
    <source>
        <dbReference type="ARBA" id="ARBA00022448"/>
    </source>
</evidence>
<comment type="caution">
    <text evidence="5">The sequence shown here is derived from an EMBL/GenBank/DDBJ whole genome shotgun (WGS) entry which is preliminary data.</text>
</comment>
<dbReference type="OrthoDB" id="9046151at2"/>
<evidence type="ECO:0000256" key="3">
    <source>
        <dbReference type="ARBA" id="ARBA00022729"/>
    </source>
</evidence>
<dbReference type="SUPFAM" id="SSF53850">
    <property type="entry name" value="Periplasmic binding protein-like II"/>
    <property type="match status" value="1"/>
</dbReference>
<dbReference type="InterPro" id="IPR030678">
    <property type="entry name" value="Peptide/Ni-bd"/>
</dbReference>
<dbReference type="Proteomes" id="UP000005143">
    <property type="component" value="Unassembled WGS sequence"/>
</dbReference>
<keyword evidence="3" id="KW-0732">Signal</keyword>
<dbReference type="Gene3D" id="3.10.105.10">
    <property type="entry name" value="Dipeptide-binding Protein, Domain 3"/>
    <property type="match status" value="1"/>
</dbReference>
<dbReference type="GO" id="GO:1904680">
    <property type="term" value="F:peptide transmembrane transporter activity"/>
    <property type="evidence" value="ECO:0007669"/>
    <property type="project" value="TreeGrafter"/>
</dbReference>
<accession>H0E1Q1</accession>
<dbReference type="GO" id="GO:0043190">
    <property type="term" value="C:ATP-binding cassette (ABC) transporter complex"/>
    <property type="evidence" value="ECO:0007669"/>
    <property type="project" value="InterPro"/>
</dbReference>
<dbReference type="EMBL" id="AGUD01000028">
    <property type="protein sequence ID" value="EHN12394.1"/>
    <property type="molecule type" value="Genomic_DNA"/>
</dbReference>
<name>H0E1Q1_9ACTN</name>
<dbReference type="PANTHER" id="PTHR30290:SF9">
    <property type="entry name" value="OLIGOPEPTIDE-BINDING PROTEIN APPA"/>
    <property type="match status" value="1"/>
</dbReference>
<dbReference type="GO" id="GO:0042597">
    <property type="term" value="C:periplasmic space"/>
    <property type="evidence" value="ECO:0007669"/>
    <property type="project" value="UniProtKB-ARBA"/>
</dbReference>
<evidence type="ECO:0000259" key="4">
    <source>
        <dbReference type="Pfam" id="PF00496"/>
    </source>
</evidence>
<dbReference type="CDD" id="cd00995">
    <property type="entry name" value="PBP2_NikA_DppA_OppA_like"/>
    <property type="match status" value="1"/>
</dbReference>
<dbReference type="PIRSF" id="PIRSF002741">
    <property type="entry name" value="MppA"/>
    <property type="match status" value="1"/>
</dbReference>
<evidence type="ECO:0000313" key="6">
    <source>
        <dbReference type="Proteomes" id="UP000005143"/>
    </source>
</evidence>